<dbReference type="EC" id="2.3.1.275" evidence="10"/>
<keyword evidence="7 10" id="KW-0472">Membrane</keyword>
<dbReference type="GeneID" id="93485365"/>
<evidence type="ECO:0000313" key="11">
    <source>
        <dbReference type="EMBL" id="MBB6477059.1"/>
    </source>
</evidence>
<dbReference type="UniPathway" id="UPA00085"/>
<feature type="transmembrane region" description="Helical" evidence="10">
    <location>
        <begin position="77"/>
        <end position="96"/>
    </location>
</feature>
<keyword evidence="1 10" id="KW-1003">Cell membrane</keyword>
<name>A0A841R1T4_9FIRM</name>
<accession>A0A841R1T4</accession>
<organism evidence="11 12">
    <name type="scientific">Negativicoccus succinicivorans</name>
    <dbReference type="NCBI Taxonomy" id="620903"/>
    <lineage>
        <taxon>Bacteria</taxon>
        <taxon>Bacillati</taxon>
        <taxon>Bacillota</taxon>
        <taxon>Negativicutes</taxon>
        <taxon>Veillonellales</taxon>
        <taxon>Veillonellaceae</taxon>
        <taxon>Negativicoccus</taxon>
    </lineage>
</organism>
<keyword evidence="8 10" id="KW-0594">Phospholipid biosynthesis</keyword>
<keyword evidence="2 10" id="KW-0444">Lipid biosynthesis</keyword>
<evidence type="ECO:0000256" key="2">
    <source>
        <dbReference type="ARBA" id="ARBA00022516"/>
    </source>
</evidence>
<dbReference type="EMBL" id="JACHHI010000001">
    <property type="protein sequence ID" value="MBB6477059.1"/>
    <property type="molecule type" value="Genomic_DNA"/>
</dbReference>
<proteinExistence type="inferred from homology"/>
<dbReference type="OrthoDB" id="9777124at2"/>
<feature type="transmembrane region" description="Helical" evidence="10">
    <location>
        <begin position="108"/>
        <end position="132"/>
    </location>
</feature>
<dbReference type="PANTHER" id="PTHR30309">
    <property type="entry name" value="INNER MEMBRANE PROTEIN YGIH"/>
    <property type="match status" value="1"/>
</dbReference>
<dbReference type="SMART" id="SM01207">
    <property type="entry name" value="G3P_acyltransf"/>
    <property type="match status" value="1"/>
</dbReference>
<protein>
    <recommendedName>
        <fullName evidence="10">Glycerol-3-phosphate acyltransferase</fullName>
    </recommendedName>
    <alternativeName>
        <fullName evidence="10">Acyl-PO4 G3P acyltransferase</fullName>
    </alternativeName>
    <alternativeName>
        <fullName evidence="10">Acyl-phosphate--glycerol-3-phosphate acyltransferase</fullName>
    </alternativeName>
    <alternativeName>
        <fullName evidence="10">G3P acyltransferase</fullName>
        <shortName evidence="10">GPAT</shortName>
        <ecNumber evidence="10">2.3.1.275</ecNumber>
    </alternativeName>
    <alternativeName>
        <fullName evidence="10">Lysophosphatidic acid synthase</fullName>
        <shortName evidence="10">LPA synthase</shortName>
    </alternativeName>
</protein>
<dbReference type="RefSeq" id="WP_159822077.1">
    <property type="nucleotide sequence ID" value="NZ_CAURBC010000003.1"/>
</dbReference>
<keyword evidence="3 10" id="KW-0808">Transferase</keyword>
<dbReference type="NCBIfam" id="TIGR00023">
    <property type="entry name" value="glycerol-3-phosphate 1-O-acyltransferase PlsY"/>
    <property type="match status" value="1"/>
</dbReference>
<evidence type="ECO:0000256" key="7">
    <source>
        <dbReference type="ARBA" id="ARBA00023136"/>
    </source>
</evidence>
<evidence type="ECO:0000256" key="5">
    <source>
        <dbReference type="ARBA" id="ARBA00022989"/>
    </source>
</evidence>
<dbReference type="GO" id="GO:0005886">
    <property type="term" value="C:plasma membrane"/>
    <property type="evidence" value="ECO:0007669"/>
    <property type="project" value="UniProtKB-SubCell"/>
</dbReference>
<dbReference type="Proteomes" id="UP000591941">
    <property type="component" value="Unassembled WGS sequence"/>
</dbReference>
<comment type="similarity">
    <text evidence="10">Belongs to the PlsY family.</text>
</comment>
<comment type="subcellular location">
    <subcellularLocation>
        <location evidence="10">Cell membrane</location>
        <topology evidence="10">Multi-pass membrane protein</topology>
    </subcellularLocation>
</comment>
<evidence type="ECO:0000256" key="6">
    <source>
        <dbReference type="ARBA" id="ARBA00023098"/>
    </source>
</evidence>
<comment type="function">
    <text evidence="10">Catalyzes the transfer of an acyl group from acyl-phosphate (acyl-PO(4)) to glycerol-3-phosphate (G3P) to form lysophosphatidic acid (LPA). This enzyme utilizes acyl-phosphate as fatty acyl donor, but not acyl-CoA or acyl-ACP.</text>
</comment>
<dbReference type="AlphaFoldDB" id="A0A841R1T4"/>
<evidence type="ECO:0000313" key="12">
    <source>
        <dbReference type="Proteomes" id="UP000591941"/>
    </source>
</evidence>
<evidence type="ECO:0000256" key="1">
    <source>
        <dbReference type="ARBA" id="ARBA00022475"/>
    </source>
</evidence>
<evidence type="ECO:0000256" key="9">
    <source>
        <dbReference type="ARBA" id="ARBA00023264"/>
    </source>
</evidence>
<comment type="catalytic activity">
    <reaction evidence="10">
        <text>an acyl phosphate + sn-glycerol 3-phosphate = a 1-acyl-sn-glycero-3-phosphate + phosphate</text>
        <dbReference type="Rhea" id="RHEA:34075"/>
        <dbReference type="ChEBI" id="CHEBI:43474"/>
        <dbReference type="ChEBI" id="CHEBI:57597"/>
        <dbReference type="ChEBI" id="CHEBI:57970"/>
        <dbReference type="ChEBI" id="CHEBI:59918"/>
        <dbReference type="EC" id="2.3.1.275"/>
    </reaction>
</comment>
<keyword evidence="12" id="KW-1185">Reference proteome</keyword>
<keyword evidence="9 10" id="KW-1208">Phospholipid metabolism</keyword>
<dbReference type="GO" id="GO:0008654">
    <property type="term" value="P:phospholipid biosynthetic process"/>
    <property type="evidence" value="ECO:0007669"/>
    <property type="project" value="UniProtKB-UniRule"/>
</dbReference>
<evidence type="ECO:0000256" key="8">
    <source>
        <dbReference type="ARBA" id="ARBA00023209"/>
    </source>
</evidence>
<evidence type="ECO:0000256" key="4">
    <source>
        <dbReference type="ARBA" id="ARBA00022692"/>
    </source>
</evidence>
<sequence length="202" mass="21539">MINYLLCVMGAYLLGSIPSGLWLGKLLCGTDLRRHGSRNIGATNAYRTLGARMGIAVFVADFLKGVAATSLGGNDPILLALCAAAAIVGHCFSVFLGFRGGRGVATGFGVMCCLSLPVAVAAAVVWAVLVFATRLVSLASIVAALTVPILLWWWQAPSAFLIFATLGVIAIIFQHRANIGRLLRGEEKQIERAKLKRRRKTK</sequence>
<evidence type="ECO:0000256" key="3">
    <source>
        <dbReference type="ARBA" id="ARBA00022679"/>
    </source>
</evidence>
<keyword evidence="5 10" id="KW-1133">Transmembrane helix</keyword>
<dbReference type="HAMAP" id="MF_01043">
    <property type="entry name" value="PlsY"/>
    <property type="match status" value="1"/>
</dbReference>
<comment type="caution">
    <text evidence="11">The sequence shown here is derived from an EMBL/GenBank/DDBJ whole genome shotgun (WGS) entry which is preliminary data.</text>
</comment>
<dbReference type="Pfam" id="PF02660">
    <property type="entry name" value="G3P_acyltransf"/>
    <property type="match status" value="1"/>
</dbReference>
<evidence type="ECO:0000256" key="10">
    <source>
        <dbReference type="HAMAP-Rule" id="MF_01043"/>
    </source>
</evidence>
<keyword evidence="4 10" id="KW-0812">Transmembrane</keyword>
<dbReference type="GO" id="GO:0043772">
    <property type="term" value="F:acyl-phosphate glycerol-3-phosphate acyltransferase activity"/>
    <property type="evidence" value="ECO:0007669"/>
    <property type="project" value="UniProtKB-UniRule"/>
</dbReference>
<comment type="subunit">
    <text evidence="10">Probably interacts with PlsX.</text>
</comment>
<dbReference type="PANTHER" id="PTHR30309:SF0">
    <property type="entry name" value="GLYCEROL-3-PHOSPHATE ACYLTRANSFERASE-RELATED"/>
    <property type="match status" value="1"/>
</dbReference>
<dbReference type="InterPro" id="IPR003811">
    <property type="entry name" value="G3P_acylTferase_PlsY"/>
</dbReference>
<gene>
    <name evidence="10" type="primary">plsY</name>
    <name evidence="11" type="ORF">HNR45_000081</name>
</gene>
<keyword evidence="6 10" id="KW-0443">Lipid metabolism</keyword>
<feature type="transmembrane region" description="Helical" evidence="10">
    <location>
        <begin position="6"/>
        <end position="28"/>
    </location>
</feature>
<reference evidence="11 12" key="1">
    <citation type="submission" date="2020-08" db="EMBL/GenBank/DDBJ databases">
        <title>Genomic Encyclopedia of Type Strains, Phase IV (KMG-IV): sequencing the most valuable type-strain genomes for metagenomic binning, comparative biology and taxonomic classification.</title>
        <authorList>
            <person name="Goeker M."/>
        </authorList>
    </citation>
    <scope>NUCLEOTIDE SEQUENCE [LARGE SCALE GENOMIC DNA]</scope>
    <source>
        <strain evidence="11 12">DSM 21255</strain>
    </source>
</reference>
<feature type="transmembrane region" description="Helical" evidence="10">
    <location>
        <begin position="152"/>
        <end position="173"/>
    </location>
</feature>
<comment type="pathway">
    <text evidence="10">Lipid metabolism; phospholipid metabolism.</text>
</comment>
<keyword evidence="11" id="KW-0012">Acyltransferase</keyword>